<dbReference type="PANTHER" id="PTHR21621:SF0">
    <property type="entry name" value="BETA-CITRYLGLUTAMATE SYNTHASE B-RELATED"/>
    <property type="match status" value="1"/>
</dbReference>
<dbReference type="NCBIfam" id="TIGR00768">
    <property type="entry name" value="rimK_fam"/>
    <property type="match status" value="1"/>
</dbReference>
<dbReference type="Gene3D" id="3.30.470.20">
    <property type="entry name" value="ATP-grasp fold, B domain"/>
    <property type="match status" value="1"/>
</dbReference>
<dbReference type="Gene3D" id="3.40.50.20">
    <property type="match status" value="1"/>
</dbReference>
<keyword evidence="2" id="KW-0547">Nucleotide-binding</keyword>
<reference evidence="5" key="1">
    <citation type="journal article" date="2020" name="Nature">
        <title>Giant virus diversity and host interactions through global metagenomics.</title>
        <authorList>
            <person name="Schulz F."/>
            <person name="Roux S."/>
            <person name="Paez-Espino D."/>
            <person name="Jungbluth S."/>
            <person name="Walsh D.A."/>
            <person name="Denef V.J."/>
            <person name="McMahon K.D."/>
            <person name="Konstantinidis K.T."/>
            <person name="Eloe-Fadrosh E.A."/>
            <person name="Kyrpides N.C."/>
            <person name="Woyke T."/>
        </authorList>
    </citation>
    <scope>NUCLEOTIDE SEQUENCE</scope>
    <source>
        <strain evidence="5">GVMAG-M-3300009182-46</strain>
    </source>
</reference>
<dbReference type="InterPro" id="IPR013651">
    <property type="entry name" value="ATP-grasp_RimK-type"/>
</dbReference>
<dbReference type="GO" id="GO:0046872">
    <property type="term" value="F:metal ion binding"/>
    <property type="evidence" value="ECO:0007669"/>
    <property type="project" value="UniProtKB-KW"/>
</dbReference>
<organism evidence="5">
    <name type="scientific">viral metagenome</name>
    <dbReference type="NCBI Taxonomy" id="1070528"/>
    <lineage>
        <taxon>unclassified sequences</taxon>
        <taxon>metagenomes</taxon>
        <taxon>organismal metagenomes</taxon>
    </lineage>
</organism>
<proteinExistence type="predicted"/>
<keyword evidence="3" id="KW-0067">ATP-binding</keyword>
<evidence type="ECO:0000313" key="5">
    <source>
        <dbReference type="EMBL" id="QHT36152.1"/>
    </source>
</evidence>
<dbReference type="EMBL" id="MN739031">
    <property type="protein sequence ID" value="QHT36152.1"/>
    <property type="molecule type" value="Genomic_DNA"/>
</dbReference>
<evidence type="ECO:0000256" key="2">
    <source>
        <dbReference type="ARBA" id="ARBA00022741"/>
    </source>
</evidence>
<dbReference type="InterPro" id="IPR004666">
    <property type="entry name" value="Rp_bS6_RimK/Lys_biosynth_LsyX"/>
</dbReference>
<keyword evidence="1" id="KW-0479">Metal-binding</keyword>
<evidence type="ECO:0000259" key="4">
    <source>
        <dbReference type="Pfam" id="PF08443"/>
    </source>
</evidence>
<dbReference type="GO" id="GO:0072590">
    <property type="term" value="F:N-acetyl-L-aspartate-L-glutamate ligase activity"/>
    <property type="evidence" value="ECO:0007669"/>
    <property type="project" value="TreeGrafter"/>
</dbReference>
<accession>A0A6C0F4S6</accession>
<dbReference type="GO" id="GO:0005737">
    <property type="term" value="C:cytoplasm"/>
    <property type="evidence" value="ECO:0007669"/>
    <property type="project" value="TreeGrafter"/>
</dbReference>
<dbReference type="PANTHER" id="PTHR21621">
    <property type="entry name" value="RIBOSOMAL PROTEIN S6 MODIFICATION PROTEIN"/>
    <property type="match status" value="1"/>
</dbReference>
<name>A0A6C0F4S6_9ZZZZ</name>
<protein>
    <recommendedName>
        <fullName evidence="4">ATP-grasp fold RimK-type domain-containing protein</fullName>
    </recommendedName>
</protein>
<feature type="domain" description="ATP-grasp fold RimK-type" evidence="4">
    <location>
        <begin position="102"/>
        <end position="274"/>
    </location>
</feature>
<evidence type="ECO:0000256" key="1">
    <source>
        <dbReference type="ARBA" id="ARBA00022723"/>
    </source>
</evidence>
<dbReference type="GO" id="GO:0005524">
    <property type="term" value="F:ATP binding"/>
    <property type="evidence" value="ECO:0007669"/>
    <property type="project" value="UniProtKB-KW"/>
</dbReference>
<dbReference type="Pfam" id="PF08443">
    <property type="entry name" value="RimK"/>
    <property type="match status" value="1"/>
</dbReference>
<evidence type="ECO:0000256" key="3">
    <source>
        <dbReference type="ARBA" id="ARBA00022840"/>
    </source>
</evidence>
<sequence length="293" mass="33860">MSIWILVQKFVIPLPISKIIDEFDKRNFKDYKIVMQEDIIFKITQDGFDTFIDNIKVVEYPKVLWCRVDNIRCDFQITLLRYFESMGIRIVNSIDSILKTTNKIWHFIELAKHNIPIPTTFSYCDNLIKKYEDPENTLVYPIISKSVRGCRGDKVFTIQNKFIHEELLGVLDHKVPYLYQEYIKESHGRDLRIIVVNKIPIITILRQSTDGSVRANIAKGGTSTTVTGVYPKAEILASKIAQILDIDICGVDLLFKGENEFVCCEVNNCPSIKRDIYDGIIEKPICDFLLQLI</sequence>
<dbReference type="SUPFAM" id="SSF56059">
    <property type="entry name" value="Glutathione synthetase ATP-binding domain-like"/>
    <property type="match status" value="1"/>
</dbReference>
<dbReference type="AlphaFoldDB" id="A0A6C0F4S6"/>